<protein>
    <submittedName>
        <fullName evidence="2">Uncharacterized protein</fullName>
    </submittedName>
</protein>
<accession>A0A7J0FNT5</accession>
<feature type="compositionally biased region" description="Basic and acidic residues" evidence="1">
    <location>
        <begin position="32"/>
        <end position="44"/>
    </location>
</feature>
<proteinExistence type="predicted"/>
<reference evidence="2 3" key="1">
    <citation type="submission" date="2019-07" db="EMBL/GenBank/DDBJ databases">
        <title>De Novo Assembly of kiwifruit Actinidia rufa.</title>
        <authorList>
            <person name="Sugita-Konishi S."/>
            <person name="Sato K."/>
            <person name="Mori E."/>
            <person name="Abe Y."/>
            <person name="Kisaki G."/>
            <person name="Hamano K."/>
            <person name="Suezawa K."/>
            <person name="Otani M."/>
            <person name="Fukuda T."/>
            <person name="Manabe T."/>
            <person name="Gomi K."/>
            <person name="Tabuchi M."/>
            <person name="Akimitsu K."/>
            <person name="Kataoka I."/>
        </authorList>
    </citation>
    <scope>NUCLEOTIDE SEQUENCE [LARGE SCALE GENOMIC DNA]</scope>
    <source>
        <strain evidence="3">cv. Fuchu</strain>
    </source>
</reference>
<dbReference type="OrthoDB" id="341730at2759"/>
<feature type="region of interest" description="Disordered" evidence="1">
    <location>
        <begin position="15"/>
        <end position="102"/>
    </location>
</feature>
<organism evidence="2 3">
    <name type="scientific">Actinidia rufa</name>
    <dbReference type="NCBI Taxonomy" id="165716"/>
    <lineage>
        <taxon>Eukaryota</taxon>
        <taxon>Viridiplantae</taxon>
        <taxon>Streptophyta</taxon>
        <taxon>Embryophyta</taxon>
        <taxon>Tracheophyta</taxon>
        <taxon>Spermatophyta</taxon>
        <taxon>Magnoliopsida</taxon>
        <taxon>eudicotyledons</taxon>
        <taxon>Gunneridae</taxon>
        <taxon>Pentapetalae</taxon>
        <taxon>asterids</taxon>
        <taxon>Ericales</taxon>
        <taxon>Actinidiaceae</taxon>
        <taxon>Actinidia</taxon>
    </lineage>
</organism>
<evidence type="ECO:0000313" key="3">
    <source>
        <dbReference type="Proteomes" id="UP000585474"/>
    </source>
</evidence>
<comment type="caution">
    <text evidence="2">The sequence shown here is derived from an EMBL/GenBank/DDBJ whole genome shotgun (WGS) entry which is preliminary data.</text>
</comment>
<dbReference type="EMBL" id="BJWL01000013">
    <property type="protein sequence ID" value="GFY99577.1"/>
    <property type="molecule type" value="Genomic_DNA"/>
</dbReference>
<dbReference type="Proteomes" id="UP000585474">
    <property type="component" value="Unassembled WGS sequence"/>
</dbReference>
<evidence type="ECO:0000256" key="1">
    <source>
        <dbReference type="SAM" id="MobiDB-lite"/>
    </source>
</evidence>
<keyword evidence="3" id="KW-1185">Reference proteome</keyword>
<sequence length="365" mass="40889">MESFKSSPFNSFRSRKILRSSLSSNQSAKPYSDSDPRASMKPEDPGSSPDPPTAMSVKEAGEVAAKLQKSGQYRFHKSDPGLADIPICKPKKKDGDPTNLPEKQAVGKVFDEVVLMAPRKQLHFKNEGKLKSASGNTHMRKVLCSRHFDFFKAHSEGEVPEETLPEPFNQSKQDVPLRRHQGLEFILCLADSHPPVTPIKERDSTKNEVCSLVGTGTTQGTPVKVTSTHVKLMIATPALRPPKRSRITSITFEDYQLMVIFFKSFPRIFCNCDIQCGRTKKRGLSFRLYLVQGFSEGKENGKGEVGEQHELLRELVPEWFMRTRHLVEIFSYEQSFGLAPNDRASTNEISSPELICETGGSKVRD</sequence>
<gene>
    <name evidence="2" type="ORF">Acr_13g0009770</name>
</gene>
<name>A0A7J0FNT5_9ERIC</name>
<evidence type="ECO:0000313" key="2">
    <source>
        <dbReference type="EMBL" id="GFY99577.1"/>
    </source>
</evidence>
<dbReference type="AlphaFoldDB" id="A0A7J0FNT5"/>